<evidence type="ECO:0000256" key="2">
    <source>
        <dbReference type="ARBA" id="ARBA00023125"/>
    </source>
</evidence>
<dbReference type="InterPro" id="IPR039420">
    <property type="entry name" value="WalR-like"/>
</dbReference>
<keyword evidence="4" id="KW-0597">Phosphoprotein</keyword>
<reference evidence="6 7" key="1">
    <citation type="submission" date="2020-06" db="EMBL/GenBank/DDBJ databases">
        <title>High-quality draft genome of sulfate reducer Desulfobacter latus type strain AcrS2 isolated from marine sediment.</title>
        <authorList>
            <person name="Hoppe M."/>
            <person name="Larsen C.K."/>
            <person name="Marshall I.P.G."/>
            <person name="Schramm A."/>
            <person name="Marietou A.G."/>
        </authorList>
    </citation>
    <scope>NUCLEOTIDE SEQUENCE [LARGE SCALE GENOMIC DNA]</scope>
    <source>
        <strain evidence="6 7">AcRS2</strain>
    </source>
</reference>
<dbReference type="RefSeq" id="WP_178364989.1">
    <property type="nucleotide sequence ID" value="NZ_JACADJ010000002.1"/>
</dbReference>
<dbReference type="InterPro" id="IPR011006">
    <property type="entry name" value="CheY-like_superfamily"/>
</dbReference>
<dbReference type="SMART" id="SM00448">
    <property type="entry name" value="REC"/>
    <property type="match status" value="1"/>
</dbReference>
<keyword evidence="2" id="KW-0238">DNA-binding</keyword>
<dbReference type="AlphaFoldDB" id="A0A850T846"/>
<dbReference type="EMBL" id="JACADJ010000002">
    <property type="protein sequence ID" value="NWH03536.1"/>
    <property type="molecule type" value="Genomic_DNA"/>
</dbReference>
<keyword evidence="3" id="KW-0804">Transcription</keyword>
<feature type="domain" description="Response regulatory" evidence="5">
    <location>
        <begin position="7"/>
        <end position="123"/>
    </location>
</feature>
<evidence type="ECO:0000259" key="5">
    <source>
        <dbReference type="PROSITE" id="PS50110"/>
    </source>
</evidence>
<evidence type="ECO:0000256" key="1">
    <source>
        <dbReference type="ARBA" id="ARBA00023015"/>
    </source>
</evidence>
<dbReference type="SUPFAM" id="SSF52172">
    <property type="entry name" value="CheY-like"/>
    <property type="match status" value="1"/>
</dbReference>
<proteinExistence type="predicted"/>
<keyword evidence="1" id="KW-0805">Transcription regulation</keyword>
<evidence type="ECO:0000313" key="6">
    <source>
        <dbReference type="EMBL" id="NWH03536.1"/>
    </source>
</evidence>
<gene>
    <name evidence="6" type="ORF">HXW94_00755</name>
</gene>
<evidence type="ECO:0000256" key="3">
    <source>
        <dbReference type="ARBA" id="ARBA00023163"/>
    </source>
</evidence>
<protein>
    <submittedName>
        <fullName evidence="6">Response regulator transcription factor</fullName>
    </submittedName>
</protein>
<organism evidence="6 7">
    <name type="scientific">Desulfobacter latus</name>
    <dbReference type="NCBI Taxonomy" id="2292"/>
    <lineage>
        <taxon>Bacteria</taxon>
        <taxon>Pseudomonadati</taxon>
        <taxon>Thermodesulfobacteriota</taxon>
        <taxon>Desulfobacteria</taxon>
        <taxon>Desulfobacterales</taxon>
        <taxon>Desulfobacteraceae</taxon>
        <taxon>Desulfobacter</taxon>
    </lineage>
</organism>
<feature type="modified residue" description="4-aspartylphosphate" evidence="4">
    <location>
        <position position="58"/>
    </location>
</feature>
<dbReference type="GO" id="GO:0000160">
    <property type="term" value="P:phosphorelay signal transduction system"/>
    <property type="evidence" value="ECO:0007669"/>
    <property type="project" value="InterPro"/>
</dbReference>
<accession>A0A850T846</accession>
<dbReference type="PANTHER" id="PTHR43214">
    <property type="entry name" value="TWO-COMPONENT RESPONSE REGULATOR"/>
    <property type="match status" value="1"/>
</dbReference>
<dbReference type="PANTHER" id="PTHR43214:SF41">
    <property type="entry name" value="NITRATE_NITRITE RESPONSE REGULATOR PROTEIN NARP"/>
    <property type="match status" value="1"/>
</dbReference>
<dbReference type="GO" id="GO:0003677">
    <property type="term" value="F:DNA binding"/>
    <property type="evidence" value="ECO:0007669"/>
    <property type="project" value="UniProtKB-KW"/>
</dbReference>
<dbReference type="Proteomes" id="UP000553343">
    <property type="component" value="Unassembled WGS sequence"/>
</dbReference>
<dbReference type="Pfam" id="PF00072">
    <property type="entry name" value="Response_reg"/>
    <property type="match status" value="1"/>
</dbReference>
<keyword evidence="7" id="KW-1185">Reference proteome</keyword>
<dbReference type="InterPro" id="IPR058245">
    <property type="entry name" value="NreC/VraR/RcsB-like_REC"/>
</dbReference>
<name>A0A850T846_9BACT</name>
<sequence length="139" mass="15638">MTKKNIKILIVDDHLALREGLKVILQLEPDFVIIGEAEDGKQAIKLARTLIPDVIIMDMDLGDMHGTEVTELILAHQPDICVIGFSMHTDPELAEAMRKVGAKAYLSKSDAPDQLISAIRRYKKTVESEEHRYADQCKR</sequence>
<dbReference type="InterPro" id="IPR001789">
    <property type="entry name" value="Sig_transdc_resp-reg_receiver"/>
</dbReference>
<comment type="caution">
    <text evidence="6">The sequence shown here is derived from an EMBL/GenBank/DDBJ whole genome shotgun (WGS) entry which is preliminary data.</text>
</comment>
<evidence type="ECO:0000256" key="4">
    <source>
        <dbReference type="PROSITE-ProRule" id="PRU00169"/>
    </source>
</evidence>
<dbReference type="PROSITE" id="PS50110">
    <property type="entry name" value="RESPONSE_REGULATORY"/>
    <property type="match status" value="1"/>
</dbReference>
<dbReference type="Gene3D" id="3.40.50.2300">
    <property type="match status" value="1"/>
</dbReference>
<dbReference type="CDD" id="cd17535">
    <property type="entry name" value="REC_NarL-like"/>
    <property type="match status" value="1"/>
</dbReference>
<evidence type="ECO:0000313" key="7">
    <source>
        <dbReference type="Proteomes" id="UP000553343"/>
    </source>
</evidence>